<reference evidence="1 2" key="1">
    <citation type="submission" date="2018-10" db="EMBL/GenBank/DDBJ databases">
        <authorList>
            <person name="Chen W.-M."/>
        </authorList>
    </citation>
    <scope>NUCLEOTIDE SEQUENCE [LARGE SCALE GENOMIC DNA]</scope>
    <source>
        <strain evidence="1 2">H-5</strain>
    </source>
</reference>
<name>A0A3N0V077_9PROT</name>
<evidence type="ECO:0000313" key="2">
    <source>
        <dbReference type="Proteomes" id="UP000275137"/>
    </source>
</evidence>
<organism evidence="1 2">
    <name type="scientific">Pseudomethylobacillus aquaticus</name>
    <dbReference type="NCBI Taxonomy" id="2676064"/>
    <lineage>
        <taxon>Bacteria</taxon>
        <taxon>Pseudomonadati</taxon>
        <taxon>Pseudomonadota</taxon>
        <taxon>Betaproteobacteria</taxon>
        <taxon>Nitrosomonadales</taxon>
        <taxon>Methylophilaceae</taxon>
        <taxon>Pseudomethylobacillus</taxon>
    </lineage>
</organism>
<keyword evidence="2" id="KW-1185">Reference proteome</keyword>
<dbReference type="AlphaFoldDB" id="A0A3N0V077"/>
<dbReference type="Proteomes" id="UP000275137">
    <property type="component" value="Unassembled WGS sequence"/>
</dbReference>
<dbReference type="EMBL" id="RJVP01000003">
    <property type="protein sequence ID" value="ROH86105.1"/>
    <property type="molecule type" value="Genomic_DNA"/>
</dbReference>
<gene>
    <name evidence="1" type="ORF">ED236_06465</name>
</gene>
<accession>A0A3N0V077</accession>
<proteinExistence type="predicted"/>
<comment type="caution">
    <text evidence="1">The sequence shown here is derived from an EMBL/GenBank/DDBJ whole genome shotgun (WGS) entry which is preliminary data.</text>
</comment>
<sequence>MPQTGGHTQLSSQLEMSGHLQFAYRQDLQVKSFFMNRQIRNQMQIILASTKVIMPIPKSLMNSLIPIKLVKGAAQRTQAVGSI</sequence>
<protein>
    <submittedName>
        <fullName evidence="1">Uncharacterized protein</fullName>
    </submittedName>
</protein>
<evidence type="ECO:0000313" key="1">
    <source>
        <dbReference type="EMBL" id="ROH86105.1"/>
    </source>
</evidence>